<proteinExistence type="predicted"/>
<dbReference type="InterPro" id="IPR009883">
    <property type="entry name" value="YgfX"/>
</dbReference>
<name>A0A0M2V4E6_9GAMM</name>
<accession>A0A0M2V4E6</accession>
<gene>
    <name evidence="1" type="ORF">WG68_15310</name>
</gene>
<evidence type="ECO:0000313" key="2">
    <source>
        <dbReference type="Proteomes" id="UP000034228"/>
    </source>
</evidence>
<reference evidence="1 2" key="1">
    <citation type="submission" date="2015-03" db="EMBL/GenBank/DDBJ databases">
        <title>Draft genome sequences of two protease-producing strains of Arsukibacterium isolated from two cold and alkaline environments.</title>
        <authorList>
            <person name="Lylloff J.E."/>
            <person name="Skov L.B."/>
            <person name="Jepsen M."/>
            <person name="Hallin P.F."/>
            <person name="Sorensen S.J."/>
            <person name="Stougaard P."/>
            <person name="Glaring M.A."/>
        </authorList>
    </citation>
    <scope>NUCLEOTIDE SEQUENCE [LARGE SCALE GENOMIC DNA]</scope>
    <source>
        <strain evidence="1 2">GCM72</strain>
    </source>
</reference>
<dbReference type="Pfam" id="PF07254">
    <property type="entry name" value="Cpta_toxin"/>
    <property type="match status" value="1"/>
</dbReference>
<dbReference type="EMBL" id="LAHO01000016">
    <property type="protein sequence ID" value="KKO44515.1"/>
    <property type="molecule type" value="Genomic_DNA"/>
</dbReference>
<sequence>MLALGSLLFALFCIEPLPLVTLGLAAPFLCALFWLGISCYQQGPPAMGLTLNVDGQLRWWQSALPAGQLMVGSLVSEYGLLLRWHDADNRQYQQWLLYDQLTIADYRALARQLNQVNWQGQSNSNHGNS</sequence>
<keyword evidence="2" id="KW-1185">Reference proteome</keyword>
<dbReference type="AlphaFoldDB" id="A0A0M2V4E6"/>
<evidence type="ECO:0000313" key="1">
    <source>
        <dbReference type="EMBL" id="KKO44515.1"/>
    </source>
</evidence>
<comment type="caution">
    <text evidence="1">The sequence shown here is derived from an EMBL/GenBank/DDBJ whole genome shotgun (WGS) entry which is preliminary data.</text>
</comment>
<dbReference type="Proteomes" id="UP000034228">
    <property type="component" value="Unassembled WGS sequence"/>
</dbReference>
<dbReference type="STRING" id="336831.WG68_15310"/>
<protein>
    <submittedName>
        <fullName evidence="1">Uncharacterized protein</fullName>
    </submittedName>
</protein>
<organism evidence="1 2">
    <name type="scientific">Arsukibacterium ikkense</name>
    <dbReference type="NCBI Taxonomy" id="336831"/>
    <lineage>
        <taxon>Bacteria</taxon>
        <taxon>Pseudomonadati</taxon>
        <taxon>Pseudomonadota</taxon>
        <taxon>Gammaproteobacteria</taxon>
        <taxon>Chromatiales</taxon>
        <taxon>Chromatiaceae</taxon>
        <taxon>Arsukibacterium</taxon>
    </lineage>
</organism>